<sequence length="533" mass="60480">MSTAAISLSSLLPAPVQQNYDRDNEEKETSRNVIPKISKAIPPYGHRKGWIPRQEDDYCDGGAFPEIHVAQYPLGLGKEKQSSNALSLQVDSEGKVRYDALAKYGHGKNKVVHSRFEDLLPKPIDDDDPELQRPDEEEIQETTDKTREALEKLVAGKIAAANPTKRAEKQEPAQYIRYTPSQQGNSYNSGAQQRIIRMVEAQQDPMEPPRFKTNSKIPRAPPSPPAPVMHSPPRKPTVKEQNEWKIPPSISHWKNAKGFTIPLDKRLAADGRGLQSVHINENFAKLAESLYIADRKAREAVEVRAQMERKTAQMEKEKKEENLLKVAEKARVNRSSYNHGSGQVSEEAKERDEFRRIRGKERTREKNISRAAPDKKNRLLRDRDRDISEQIHLGRPQVSKPSADSQFDQRLFGKTSGMDSGFGDDDAYNVYNEPWNKNKNISKGIYVPSRNSDKDMYGDDYEKIVNSNRFVPDQRFSGTEGGSNREGPVAFEKEEDPFGLDDFLEQAKTHDSSNKRPIDDKGSRDHGSKKSRH</sequence>
<feature type="region of interest" description="Disordered" evidence="3">
    <location>
        <begin position="156"/>
        <end position="189"/>
    </location>
</feature>
<keyword evidence="6" id="KW-1185">Reference proteome</keyword>
<feature type="region of interest" description="Disordered" evidence="3">
    <location>
        <begin position="205"/>
        <end position="241"/>
    </location>
</feature>
<dbReference type="OrthoDB" id="666364at2759"/>
<gene>
    <name evidence="5" type="ORF">DGYR_LOCUS9628</name>
</gene>
<organism evidence="5 6">
    <name type="scientific">Dimorphilus gyrociliatus</name>
    <dbReference type="NCBI Taxonomy" id="2664684"/>
    <lineage>
        <taxon>Eukaryota</taxon>
        <taxon>Metazoa</taxon>
        <taxon>Spiralia</taxon>
        <taxon>Lophotrochozoa</taxon>
        <taxon>Annelida</taxon>
        <taxon>Polychaeta</taxon>
        <taxon>Polychaeta incertae sedis</taxon>
        <taxon>Dinophilidae</taxon>
        <taxon>Dimorphilus</taxon>
    </lineage>
</organism>
<keyword evidence="2" id="KW-0175">Coiled coil</keyword>
<dbReference type="InterPro" id="IPR004015">
    <property type="entry name" value="SKI-int_prot_SKIP_SNW-dom"/>
</dbReference>
<feature type="compositionally biased region" description="Acidic residues" evidence="3">
    <location>
        <begin position="493"/>
        <end position="504"/>
    </location>
</feature>
<evidence type="ECO:0000259" key="4">
    <source>
        <dbReference type="Pfam" id="PF02731"/>
    </source>
</evidence>
<feature type="compositionally biased region" description="Basic and acidic residues" evidence="3">
    <location>
        <begin position="118"/>
        <end position="134"/>
    </location>
</feature>
<dbReference type="Pfam" id="PF02731">
    <property type="entry name" value="SKIP_SNW"/>
    <property type="match status" value="1"/>
</dbReference>
<dbReference type="GO" id="GO:0000398">
    <property type="term" value="P:mRNA splicing, via spliceosome"/>
    <property type="evidence" value="ECO:0007669"/>
    <property type="project" value="InterPro"/>
</dbReference>
<accession>A0A7I8W0W0</accession>
<feature type="region of interest" description="Disordered" evidence="3">
    <location>
        <begin position="472"/>
        <end position="533"/>
    </location>
</feature>
<feature type="region of interest" description="Disordered" evidence="3">
    <location>
        <begin position="118"/>
        <end position="144"/>
    </location>
</feature>
<dbReference type="EMBL" id="CAJFCJ010000015">
    <property type="protein sequence ID" value="CAD5121714.1"/>
    <property type="molecule type" value="Genomic_DNA"/>
</dbReference>
<evidence type="ECO:0000313" key="5">
    <source>
        <dbReference type="EMBL" id="CAD5121714.1"/>
    </source>
</evidence>
<evidence type="ECO:0000256" key="3">
    <source>
        <dbReference type="SAM" id="MobiDB-lite"/>
    </source>
</evidence>
<dbReference type="Proteomes" id="UP000549394">
    <property type="component" value="Unassembled WGS sequence"/>
</dbReference>
<evidence type="ECO:0000313" key="6">
    <source>
        <dbReference type="Proteomes" id="UP000549394"/>
    </source>
</evidence>
<dbReference type="AlphaFoldDB" id="A0A7I8W0W0"/>
<feature type="compositionally biased region" description="Polar residues" evidence="3">
    <location>
        <begin position="333"/>
        <end position="344"/>
    </location>
</feature>
<feature type="domain" description="SKI-interacting protein SKIP SNW" evidence="4">
    <location>
        <begin position="174"/>
        <end position="334"/>
    </location>
</feature>
<name>A0A7I8W0W0_9ANNE</name>
<feature type="region of interest" description="Disordered" evidence="3">
    <location>
        <begin position="331"/>
        <end position="382"/>
    </location>
</feature>
<feature type="compositionally biased region" description="Basic and acidic residues" evidence="3">
    <location>
        <begin position="505"/>
        <end position="533"/>
    </location>
</feature>
<feature type="coiled-coil region" evidence="2">
    <location>
        <begin position="297"/>
        <end position="329"/>
    </location>
</feature>
<comment type="similarity">
    <text evidence="1">Belongs to the SNW family.</text>
</comment>
<dbReference type="GO" id="GO:0005681">
    <property type="term" value="C:spliceosomal complex"/>
    <property type="evidence" value="ECO:0007669"/>
    <property type="project" value="InterPro"/>
</dbReference>
<dbReference type="PANTHER" id="PTHR12096">
    <property type="entry name" value="NUCLEAR PROTEIN SKIP-RELATED"/>
    <property type="match status" value="1"/>
</dbReference>
<evidence type="ECO:0000256" key="2">
    <source>
        <dbReference type="SAM" id="Coils"/>
    </source>
</evidence>
<reference evidence="5 6" key="1">
    <citation type="submission" date="2020-08" db="EMBL/GenBank/DDBJ databases">
        <authorList>
            <person name="Hejnol A."/>
        </authorList>
    </citation>
    <scope>NUCLEOTIDE SEQUENCE [LARGE SCALE GENOMIC DNA]</scope>
</reference>
<feature type="compositionally biased region" description="Polar residues" evidence="3">
    <location>
        <begin position="179"/>
        <end position="189"/>
    </location>
</feature>
<feature type="compositionally biased region" description="Basic and acidic residues" evidence="3">
    <location>
        <begin position="346"/>
        <end position="382"/>
    </location>
</feature>
<evidence type="ECO:0000256" key="1">
    <source>
        <dbReference type="ARBA" id="ARBA00010197"/>
    </source>
</evidence>
<dbReference type="InterPro" id="IPR017862">
    <property type="entry name" value="SKI-int_prot_SKIP"/>
</dbReference>
<comment type="caution">
    <text evidence="5">The sequence shown here is derived from an EMBL/GenBank/DDBJ whole genome shotgun (WGS) entry which is preliminary data.</text>
</comment>
<proteinExistence type="inferred from homology"/>
<protein>
    <submittedName>
        <fullName evidence="5">DgyrCDS10198</fullName>
    </submittedName>
</protein>